<feature type="compositionally biased region" description="Low complexity" evidence="1">
    <location>
        <begin position="409"/>
        <end position="419"/>
    </location>
</feature>
<sequence length="441" mass="49630">MKEGITDLKSDMLASMSDEKMIDCHLIGTDGGVGIPCSKFVLATRSEVFKNMFYSGFLEQHADRAPIAYPSKIIQIIVMYCYSDQVNLDSIPDDKGLTDQQVTLLVQLRDAARFFGLGKIQQSVEEQVAEFVFRNKIGAEHVCSFLEEIMAPGEEDGPFWEILFQFVLMKPEECLHLDHGVMKCHPRLLARLLEKITDTSIVARCLYAWSAQESKEEASASTDQEKEMLLAVARRIDLKQLSTKELSSIGHCLAFSKDRMLEAYEHHGRISQPQPFQPFRTPTFSSPKATVYVAGAGVAGLNGLYMQCKNDKQRFVKDGIYGGLRSEFEIKYHSADNKWCISVLPKTETSCPLQMYQAFEKPAGDKSHEIKIPFNHWVGLEGAKPAPYTAIIQPPNHFQPPLSTWGTVSFSTGVSSTAPDPQPQQRPPFPPLRRRGTRRFR</sequence>
<dbReference type="EMBL" id="CAKOGP040001836">
    <property type="protein sequence ID" value="CAJ1953632.1"/>
    <property type="molecule type" value="Genomic_DNA"/>
</dbReference>
<evidence type="ECO:0000313" key="4">
    <source>
        <dbReference type="Proteomes" id="UP001295423"/>
    </source>
</evidence>
<dbReference type="PROSITE" id="PS50097">
    <property type="entry name" value="BTB"/>
    <property type="match status" value="1"/>
</dbReference>
<dbReference type="AlphaFoldDB" id="A0AAD2FU91"/>
<evidence type="ECO:0000313" key="3">
    <source>
        <dbReference type="EMBL" id="CAJ1953632.1"/>
    </source>
</evidence>
<feature type="compositionally biased region" description="Pro residues" evidence="1">
    <location>
        <begin position="420"/>
        <end position="431"/>
    </location>
</feature>
<dbReference type="SUPFAM" id="SSF54695">
    <property type="entry name" value="POZ domain"/>
    <property type="match status" value="1"/>
</dbReference>
<name>A0AAD2FU91_9STRA</name>
<accession>A0AAD2FU91</accession>
<protein>
    <recommendedName>
        <fullName evidence="2">BTB domain-containing protein</fullName>
    </recommendedName>
</protein>
<dbReference type="SMART" id="SM00225">
    <property type="entry name" value="BTB"/>
    <property type="match status" value="1"/>
</dbReference>
<dbReference type="CDD" id="cd18186">
    <property type="entry name" value="BTB_POZ_ZBTB_KLHL-like"/>
    <property type="match status" value="1"/>
</dbReference>
<feature type="region of interest" description="Disordered" evidence="1">
    <location>
        <begin position="409"/>
        <end position="441"/>
    </location>
</feature>
<proteinExistence type="predicted"/>
<evidence type="ECO:0000256" key="1">
    <source>
        <dbReference type="SAM" id="MobiDB-lite"/>
    </source>
</evidence>
<evidence type="ECO:0000259" key="2">
    <source>
        <dbReference type="PROSITE" id="PS50097"/>
    </source>
</evidence>
<gene>
    <name evidence="3" type="ORF">CYCCA115_LOCUS14235</name>
</gene>
<feature type="domain" description="BTB" evidence="2">
    <location>
        <begin position="22"/>
        <end position="90"/>
    </location>
</feature>
<comment type="caution">
    <text evidence="3">The sequence shown here is derived from an EMBL/GenBank/DDBJ whole genome shotgun (WGS) entry which is preliminary data.</text>
</comment>
<dbReference type="Pfam" id="PF00651">
    <property type="entry name" value="BTB"/>
    <property type="match status" value="1"/>
</dbReference>
<dbReference type="InterPro" id="IPR011333">
    <property type="entry name" value="SKP1/BTB/POZ_sf"/>
</dbReference>
<feature type="compositionally biased region" description="Basic residues" evidence="1">
    <location>
        <begin position="432"/>
        <end position="441"/>
    </location>
</feature>
<dbReference type="Proteomes" id="UP001295423">
    <property type="component" value="Unassembled WGS sequence"/>
</dbReference>
<organism evidence="3 4">
    <name type="scientific">Cylindrotheca closterium</name>
    <dbReference type="NCBI Taxonomy" id="2856"/>
    <lineage>
        <taxon>Eukaryota</taxon>
        <taxon>Sar</taxon>
        <taxon>Stramenopiles</taxon>
        <taxon>Ochrophyta</taxon>
        <taxon>Bacillariophyta</taxon>
        <taxon>Bacillariophyceae</taxon>
        <taxon>Bacillariophycidae</taxon>
        <taxon>Bacillariales</taxon>
        <taxon>Bacillariaceae</taxon>
        <taxon>Cylindrotheca</taxon>
    </lineage>
</organism>
<reference evidence="3" key="1">
    <citation type="submission" date="2023-08" db="EMBL/GenBank/DDBJ databases">
        <authorList>
            <person name="Audoor S."/>
            <person name="Bilcke G."/>
        </authorList>
    </citation>
    <scope>NUCLEOTIDE SEQUENCE</scope>
</reference>
<keyword evidence="4" id="KW-1185">Reference proteome</keyword>
<dbReference type="Gene3D" id="3.30.710.10">
    <property type="entry name" value="Potassium Channel Kv1.1, Chain A"/>
    <property type="match status" value="1"/>
</dbReference>
<dbReference type="InterPro" id="IPR000210">
    <property type="entry name" value="BTB/POZ_dom"/>
</dbReference>